<keyword evidence="2" id="KW-1185">Reference proteome</keyword>
<proteinExistence type="predicted"/>
<evidence type="ECO:0000313" key="1">
    <source>
        <dbReference type="EMBL" id="NHZ63478.1"/>
    </source>
</evidence>
<dbReference type="RefSeq" id="WP_167237576.1">
    <property type="nucleotide sequence ID" value="NZ_WHJF01000032.1"/>
</dbReference>
<evidence type="ECO:0000313" key="2">
    <source>
        <dbReference type="Proteomes" id="UP000610594"/>
    </source>
</evidence>
<dbReference type="InterPro" id="IPR029063">
    <property type="entry name" value="SAM-dependent_MTases_sf"/>
</dbReference>
<comment type="caution">
    <text evidence="1">The sequence shown here is derived from an EMBL/GenBank/DDBJ whole genome shotgun (WGS) entry which is preliminary data.</text>
</comment>
<dbReference type="EMBL" id="WHJF01000032">
    <property type="protein sequence ID" value="NHZ63478.1"/>
    <property type="molecule type" value="Genomic_DNA"/>
</dbReference>
<sequence length="100" mass="11511">MSRQTEILAASDRVLSLLNVRNDKLDYARICREWVQRIEAAKPELIAMVGADKTNEYVPYLRMPAAAFARQQFGLLRLTFRSYANACPPDFHGSYRFLRG</sequence>
<protein>
    <submittedName>
        <fullName evidence="1">Uncharacterized protein</fullName>
    </submittedName>
</protein>
<reference evidence="1 2" key="1">
    <citation type="submission" date="2019-10" db="EMBL/GenBank/DDBJ databases">
        <title>Taxonomy of Antarctic Massilia spp.: description of Massilia rubra sp. nov., Massilia aquatica sp. nov., Massilia mucilaginosa sp. nov., Massilia frigida sp. nov. isolated from streams, lakes and regoliths.</title>
        <authorList>
            <person name="Holochova P."/>
            <person name="Sedlacek I."/>
            <person name="Kralova S."/>
            <person name="Maslanova I."/>
            <person name="Busse H.-J."/>
            <person name="Stankova E."/>
            <person name="Vrbovska V."/>
            <person name="Kovarovic V."/>
            <person name="Bartak M."/>
            <person name="Svec P."/>
            <person name="Pantucek R."/>
        </authorList>
    </citation>
    <scope>NUCLEOTIDE SEQUENCE [LARGE SCALE GENOMIC DNA]</scope>
    <source>
        <strain evidence="1 2">CCM 8694</strain>
    </source>
</reference>
<dbReference type="Gene3D" id="3.40.50.150">
    <property type="entry name" value="Vaccinia Virus protein VP39"/>
    <property type="match status" value="1"/>
</dbReference>
<name>A0ABX0MSK1_9BURK</name>
<dbReference type="Proteomes" id="UP000610594">
    <property type="component" value="Unassembled WGS sequence"/>
</dbReference>
<accession>A0ABX0MSK1</accession>
<organism evidence="1 2">
    <name type="scientific">Massilia genomosp. 1</name>
    <dbReference type="NCBI Taxonomy" id="2609280"/>
    <lineage>
        <taxon>Bacteria</taxon>
        <taxon>Pseudomonadati</taxon>
        <taxon>Pseudomonadota</taxon>
        <taxon>Betaproteobacteria</taxon>
        <taxon>Burkholderiales</taxon>
        <taxon>Oxalobacteraceae</taxon>
        <taxon>Telluria group</taxon>
        <taxon>Massilia</taxon>
    </lineage>
</organism>
<gene>
    <name evidence="1" type="ORF">F1735_14370</name>
</gene>